<dbReference type="GO" id="GO:0052621">
    <property type="term" value="F:diguanylate cyclase activity"/>
    <property type="evidence" value="ECO:0007669"/>
    <property type="project" value="TreeGrafter"/>
</dbReference>
<dbReference type="STRING" id="1121131.SAMN02745229_02291"/>
<dbReference type="InterPro" id="IPR029787">
    <property type="entry name" value="Nucleotide_cyclase"/>
</dbReference>
<dbReference type="Proteomes" id="UP000184278">
    <property type="component" value="Unassembled WGS sequence"/>
</dbReference>
<reference evidence="4" key="1">
    <citation type="submission" date="2016-11" db="EMBL/GenBank/DDBJ databases">
        <authorList>
            <person name="Varghese N."/>
            <person name="Submissions S."/>
        </authorList>
    </citation>
    <scope>NUCLEOTIDE SEQUENCE [LARGE SCALE GENOMIC DNA]</scope>
    <source>
        <strain evidence="4">DSM 3071</strain>
    </source>
</reference>
<keyword evidence="1" id="KW-0472">Membrane</keyword>
<dbReference type="Gene3D" id="3.30.70.270">
    <property type="match status" value="1"/>
</dbReference>
<proteinExistence type="predicted"/>
<gene>
    <name evidence="3" type="ORF">SAMN02745229_02291</name>
</gene>
<dbReference type="PANTHER" id="PTHR45138">
    <property type="entry name" value="REGULATORY COMPONENTS OF SENSORY TRANSDUCTION SYSTEM"/>
    <property type="match status" value="1"/>
</dbReference>
<dbReference type="InterPro" id="IPR050469">
    <property type="entry name" value="Diguanylate_Cyclase"/>
</dbReference>
<dbReference type="PROSITE" id="PS50887">
    <property type="entry name" value="GGDEF"/>
    <property type="match status" value="1"/>
</dbReference>
<dbReference type="OrthoDB" id="9805474at2"/>
<feature type="domain" description="GGDEF" evidence="2">
    <location>
        <begin position="235"/>
        <end position="364"/>
    </location>
</feature>
<dbReference type="InterPro" id="IPR000160">
    <property type="entry name" value="GGDEF_dom"/>
</dbReference>
<feature type="transmembrane region" description="Helical" evidence="1">
    <location>
        <begin position="119"/>
        <end position="137"/>
    </location>
</feature>
<dbReference type="CDD" id="cd01949">
    <property type="entry name" value="GGDEF"/>
    <property type="match status" value="1"/>
</dbReference>
<evidence type="ECO:0000256" key="1">
    <source>
        <dbReference type="SAM" id="Phobius"/>
    </source>
</evidence>
<evidence type="ECO:0000313" key="3">
    <source>
        <dbReference type="EMBL" id="SHI23448.1"/>
    </source>
</evidence>
<dbReference type="PANTHER" id="PTHR45138:SF9">
    <property type="entry name" value="DIGUANYLATE CYCLASE DGCM-RELATED"/>
    <property type="match status" value="1"/>
</dbReference>
<feature type="transmembrane region" description="Helical" evidence="1">
    <location>
        <begin position="168"/>
        <end position="188"/>
    </location>
</feature>
<dbReference type="SMART" id="SM00267">
    <property type="entry name" value="GGDEF"/>
    <property type="match status" value="1"/>
</dbReference>
<protein>
    <submittedName>
        <fullName evidence="3">Diguanylate cyclase (GGDEF) domain-containing protein</fullName>
    </submittedName>
</protein>
<feature type="transmembrane region" description="Helical" evidence="1">
    <location>
        <begin position="57"/>
        <end position="83"/>
    </location>
</feature>
<name>A0A1M5ZGX0_BUTFI</name>
<dbReference type="AlphaFoldDB" id="A0A1M5ZGX0"/>
<dbReference type="NCBIfam" id="TIGR00254">
    <property type="entry name" value="GGDEF"/>
    <property type="match status" value="1"/>
</dbReference>
<dbReference type="EMBL" id="FQXK01000018">
    <property type="protein sequence ID" value="SHI23448.1"/>
    <property type="molecule type" value="Genomic_DNA"/>
</dbReference>
<keyword evidence="4" id="KW-1185">Reference proteome</keyword>
<dbReference type="SUPFAM" id="SSF55073">
    <property type="entry name" value="Nucleotide cyclase"/>
    <property type="match status" value="1"/>
</dbReference>
<dbReference type="InterPro" id="IPR043128">
    <property type="entry name" value="Rev_trsase/Diguanyl_cyclase"/>
</dbReference>
<organism evidence="3 4">
    <name type="scientific">Butyrivibrio fibrisolvens DSM 3071</name>
    <dbReference type="NCBI Taxonomy" id="1121131"/>
    <lineage>
        <taxon>Bacteria</taxon>
        <taxon>Bacillati</taxon>
        <taxon>Bacillota</taxon>
        <taxon>Clostridia</taxon>
        <taxon>Lachnospirales</taxon>
        <taxon>Lachnospiraceae</taxon>
        <taxon>Butyrivibrio</taxon>
    </lineage>
</organism>
<evidence type="ECO:0000313" key="4">
    <source>
        <dbReference type="Proteomes" id="UP000184278"/>
    </source>
</evidence>
<keyword evidence="1" id="KW-0812">Transmembrane</keyword>
<feature type="transmembrane region" description="Helical" evidence="1">
    <location>
        <begin position="33"/>
        <end position="51"/>
    </location>
</feature>
<keyword evidence="1" id="KW-1133">Transmembrane helix</keyword>
<dbReference type="Pfam" id="PF00990">
    <property type="entry name" value="GGDEF"/>
    <property type="match status" value="1"/>
</dbReference>
<feature type="transmembrane region" description="Helical" evidence="1">
    <location>
        <begin position="95"/>
        <end position="113"/>
    </location>
</feature>
<sequence length="364" mass="41793">MDMLKKFWSLVLPKNPKEINDIVDMANMSSIKAMSIFTAIVESLVMLRYLIIYRENLYFNLTTAVNITVVFSCVILATLADLFIKGKIHGHKLSVFIVLMFIIIISFFSMYTSYTNYKVGRQILVLFVANVSIISFLQITPLYHMVLLIFEFILLYSMLYSVDGAKNIVFINAFSYLIVVLILCVVSYHRKNDSVIATYEARQRAEDFYIKSSEDQLTGLMNRFALDSIKIKKGLTFCVAMTDIDLFKTYNDKYGHLKGDEVIKMAASNLLEIFRKKDCFRYGGDEFLVMTTKLTEVTFKQRMSEWEKKVMETGVEGIDTPIRISYGIACGIVYSKDDLLALIKKADDKLYSIKSVRHTSSEDK</sequence>
<accession>A0A1M5ZGX0</accession>
<evidence type="ECO:0000259" key="2">
    <source>
        <dbReference type="PROSITE" id="PS50887"/>
    </source>
</evidence>